<protein>
    <submittedName>
        <fullName evidence="3">AAA family ATPase</fullName>
    </submittedName>
</protein>
<evidence type="ECO:0000313" key="3">
    <source>
        <dbReference type="EMBL" id="ADU52234.1"/>
    </source>
</evidence>
<dbReference type="InterPro" id="IPR041682">
    <property type="entry name" value="AAA_14"/>
</dbReference>
<dbReference type="RefSeq" id="WP_013496534.1">
    <property type="nucleotide sequence ID" value="NC_014831.1"/>
</dbReference>
<dbReference type="eggNOG" id="COG1373">
    <property type="taxonomic scope" value="Bacteria"/>
</dbReference>
<gene>
    <name evidence="3" type="ordered locus">Tmar_2153</name>
</gene>
<dbReference type="KEGG" id="tmr:Tmar_2153"/>
<dbReference type="PANTHER" id="PTHR43566:SF1">
    <property type="entry name" value="AAA+ ATPASE DOMAIN-CONTAINING PROTEIN"/>
    <property type="match status" value="1"/>
</dbReference>
<evidence type="ECO:0000313" key="4">
    <source>
        <dbReference type="Proteomes" id="UP000008915"/>
    </source>
</evidence>
<keyword evidence="4" id="KW-1185">Reference proteome</keyword>
<reference evidence="3 4" key="1">
    <citation type="journal article" date="2010" name="Stand. Genomic Sci.">
        <title>Complete genome sequence of Thermaerobacter marianensis type strain (7p75a).</title>
        <authorList>
            <person name="Han C."/>
            <person name="Gu W."/>
            <person name="Zhang X."/>
            <person name="Lapidus A."/>
            <person name="Nolan M."/>
            <person name="Copeland A."/>
            <person name="Lucas S."/>
            <person name="Del Rio T.G."/>
            <person name="Tice H."/>
            <person name="Cheng J.F."/>
            <person name="Tapia R."/>
            <person name="Goodwin L."/>
            <person name="Pitluck S."/>
            <person name="Pagani I."/>
            <person name="Ivanova N."/>
            <person name="Mavromatis K."/>
            <person name="Mikhailova N."/>
            <person name="Pati A."/>
            <person name="Chen A."/>
            <person name="Palaniappan K."/>
            <person name="Land M."/>
            <person name="Hauser L."/>
            <person name="Chang Y.J."/>
            <person name="Jeffries C.D."/>
            <person name="Schneider S."/>
            <person name="Rohde M."/>
            <person name="Goker M."/>
            <person name="Pukall R."/>
            <person name="Woyke T."/>
            <person name="Bristow J."/>
            <person name="Eisen J.A."/>
            <person name="Markowitz V."/>
            <person name="Hugenholtz P."/>
            <person name="Kyrpides N.C."/>
            <person name="Klenk H.P."/>
            <person name="Detter J.C."/>
        </authorList>
    </citation>
    <scope>NUCLEOTIDE SEQUENCE [LARGE SCALE GENOMIC DNA]</scope>
    <source>
        <strain evidence="4">ATCC 700841 / DSM 12885 / JCM 10246 / 7p75a</strain>
    </source>
</reference>
<dbReference type="AlphaFoldDB" id="E6SK01"/>
<name>E6SK01_THEM7</name>
<sequence>MDGIPEGAVTVVDDTELLRVLRSFNPWWTTGKVPEHLVPPVRRSVYYALASRLSQRQWRRAFILEGPRRVGKTTLLYQLAADILARGTLHPRRILYVSFDHPIAKLARLDQVARLFADVAGLSEAEPTESPAALWLLDEIQYTADWAAWLKWLVDQHPHFRIVATGSATVQLQVEGADPGVGRWAPVPVPPLSFFEYAALRDLPLPRLDGMPRDFLWVRPPDRQAIVQLVEACRVLEPHFHRYLLLGGFPEIALLDDPGALDLLRIDVVDRVLKRDMVALFNVRNILQLERLFVYLCLHTGEIVNRETLARELGVTGPTVDNYLAAMQSAHLIHLLPNVDLGGKKLLRTRPKVYLAHPSLRSAVLMQGEDALMDTTTLGHLVETAVVTATLHFAREAAPWAGYWRDPASGREVDLVLTLPQAAAVMEVKYQPDPVIRPGEGIAVYRRGDPSVGRWQITRRAEDAGPDPDLGLVRLPAFAYLYLLGWLLHHAA</sequence>
<dbReference type="EMBL" id="CP002344">
    <property type="protein sequence ID" value="ADU52234.1"/>
    <property type="molecule type" value="Genomic_DNA"/>
</dbReference>
<dbReference type="PANTHER" id="PTHR43566">
    <property type="entry name" value="CONSERVED PROTEIN"/>
    <property type="match status" value="1"/>
</dbReference>
<reference evidence="4" key="2">
    <citation type="journal article" date="2010" name="Stand. Genomic Sci.">
        <title>Complete genome sequence of Thermaerobacter marianensis type strain (7p75aT).</title>
        <authorList>
            <person name="Han C."/>
            <person name="Gu W."/>
            <person name="Zhang X."/>
            <person name="Lapidus A."/>
            <person name="Nolan M."/>
            <person name="Copeland A."/>
            <person name="Lucas S."/>
            <person name="Glavina Del Rio T."/>
            <person name="Tice H."/>
            <person name="Cheng J."/>
            <person name="Tapia R."/>
            <person name="Goodwin L."/>
            <person name="Pitluck S."/>
            <person name="Pagani I."/>
            <person name="Ivanova N."/>
            <person name="Mavromatis K."/>
            <person name="Mikhailova N."/>
            <person name="Pati A."/>
            <person name="Chen A."/>
            <person name="Palaniappan K."/>
            <person name="Land M."/>
            <person name="Hauser L."/>
            <person name="Chang Y."/>
            <person name="Jeffries C."/>
            <person name="Schneider S."/>
            <person name="Rohde M."/>
            <person name="Goker M."/>
            <person name="Pukall R."/>
            <person name="Woyke T."/>
            <person name="Bristow J."/>
            <person name="Eisen J."/>
            <person name="Markowitz V."/>
            <person name="Hugenholtz P."/>
            <person name="Kyrpides N."/>
            <person name="Klenk H."/>
            <person name="Detter J."/>
        </authorList>
    </citation>
    <scope>NUCLEOTIDE SEQUENCE [LARGE SCALE GENOMIC DNA]</scope>
    <source>
        <strain evidence="4">ATCC 700841 / DSM 12885 / JCM 10246 / 7p75a</strain>
    </source>
</reference>
<evidence type="ECO:0000259" key="1">
    <source>
        <dbReference type="Pfam" id="PF13173"/>
    </source>
</evidence>
<proteinExistence type="predicted"/>
<dbReference type="Pfam" id="PF13173">
    <property type="entry name" value="AAA_14"/>
    <property type="match status" value="1"/>
</dbReference>
<dbReference type="Proteomes" id="UP000008915">
    <property type="component" value="Chromosome"/>
</dbReference>
<dbReference type="HOGENOM" id="CLU_041527_0_1_9"/>
<feature type="domain" description="DUF4143" evidence="2">
    <location>
        <begin position="274"/>
        <end position="430"/>
    </location>
</feature>
<dbReference type="STRING" id="644966.Tmar_2153"/>
<dbReference type="InterPro" id="IPR025420">
    <property type="entry name" value="DUF4143"/>
</dbReference>
<organism evidence="3 4">
    <name type="scientific">Thermaerobacter marianensis (strain ATCC 700841 / DSM 12885 / JCM 10246 / 7p75a)</name>
    <dbReference type="NCBI Taxonomy" id="644966"/>
    <lineage>
        <taxon>Bacteria</taxon>
        <taxon>Bacillati</taxon>
        <taxon>Bacillota</taxon>
        <taxon>Clostridia</taxon>
        <taxon>Eubacteriales</taxon>
        <taxon>Clostridiales Family XVII. Incertae Sedis</taxon>
        <taxon>Thermaerobacter</taxon>
    </lineage>
</organism>
<accession>E6SK01</accession>
<dbReference type="SUPFAM" id="SSF52540">
    <property type="entry name" value="P-loop containing nucleoside triphosphate hydrolases"/>
    <property type="match status" value="1"/>
</dbReference>
<dbReference type="Pfam" id="PF13635">
    <property type="entry name" value="DUF4143"/>
    <property type="match status" value="1"/>
</dbReference>
<feature type="domain" description="AAA" evidence="1">
    <location>
        <begin position="59"/>
        <end position="197"/>
    </location>
</feature>
<dbReference type="InterPro" id="IPR027417">
    <property type="entry name" value="P-loop_NTPase"/>
</dbReference>
<dbReference type="OrthoDB" id="9801684at2"/>
<evidence type="ECO:0000259" key="2">
    <source>
        <dbReference type="Pfam" id="PF13635"/>
    </source>
</evidence>